<dbReference type="Pfam" id="PF20908">
    <property type="entry name" value="UfSP2_N"/>
    <property type="match status" value="1"/>
</dbReference>
<organism evidence="10 11">
    <name type="scientific">Dinothrombium tinctorium</name>
    <dbReference type="NCBI Taxonomy" id="1965070"/>
    <lineage>
        <taxon>Eukaryota</taxon>
        <taxon>Metazoa</taxon>
        <taxon>Ecdysozoa</taxon>
        <taxon>Arthropoda</taxon>
        <taxon>Chelicerata</taxon>
        <taxon>Arachnida</taxon>
        <taxon>Acari</taxon>
        <taxon>Acariformes</taxon>
        <taxon>Trombidiformes</taxon>
        <taxon>Prostigmata</taxon>
        <taxon>Anystina</taxon>
        <taxon>Parasitengona</taxon>
        <taxon>Trombidioidea</taxon>
        <taxon>Trombidiidae</taxon>
        <taxon>Dinothrombium</taxon>
    </lineage>
</organism>
<proteinExistence type="inferred from homology"/>
<comment type="similarity">
    <text evidence="1">Belongs to the peptidase C78 family.</text>
</comment>
<dbReference type="AlphaFoldDB" id="A0A443RRJ1"/>
<evidence type="ECO:0000256" key="7">
    <source>
        <dbReference type="ARBA" id="ARBA00073264"/>
    </source>
</evidence>
<keyword evidence="5" id="KW-0788">Thiol protease</keyword>
<accession>A0A443RRJ1</accession>
<feature type="domain" description="UFSP2 second" evidence="9">
    <location>
        <begin position="189"/>
        <end position="384"/>
    </location>
</feature>
<evidence type="ECO:0000256" key="6">
    <source>
        <dbReference type="ARBA" id="ARBA00057559"/>
    </source>
</evidence>
<comment type="caution">
    <text evidence="10">The sequence shown here is derived from an EMBL/GenBank/DDBJ whole genome shotgun (WGS) entry which is preliminary data.</text>
</comment>
<evidence type="ECO:0000256" key="3">
    <source>
        <dbReference type="ARBA" id="ARBA00022786"/>
    </source>
</evidence>
<evidence type="ECO:0000256" key="2">
    <source>
        <dbReference type="ARBA" id="ARBA00022670"/>
    </source>
</evidence>
<evidence type="ECO:0000256" key="1">
    <source>
        <dbReference type="ARBA" id="ARBA00008552"/>
    </source>
</evidence>
<dbReference type="SUPFAM" id="SSF54001">
    <property type="entry name" value="Cysteine proteinases"/>
    <property type="match status" value="1"/>
</dbReference>
<evidence type="ECO:0000313" key="11">
    <source>
        <dbReference type="Proteomes" id="UP000285301"/>
    </source>
</evidence>
<dbReference type="GO" id="GO:0005634">
    <property type="term" value="C:nucleus"/>
    <property type="evidence" value="ECO:0007669"/>
    <property type="project" value="TreeGrafter"/>
</dbReference>
<sequence length="595" mass="67369">MSSKTFKIVKCLQKRLLHLMSINDQLPADVKIGSVAGYVSAVENNVTFCISAAVNENYIPFGSSVVGLYHLSNDVTDEHLLEACGKAFNKKSGKVVILGPSDNPGFISVKYVDMKSKKFTNANVSFIEDAELIDELIINRVVGDFAIAFDFSPEKDIFETNLKKSLNSFKDKVKETTFKLKESNFVLSTDECDNSLVCSDFYGFVEDDESREIDEVNLSADVKRKMREKLKKRKAAAKLPLIFELQNENSKLAGDANSQTLIISSDSEEINLNLHLDFTILIQSQLNYASVLKIFRTSLSRIIKDFGQCLIEFADLDNLKLEIPQLYNFWHREISPSFITIAYPSNLDDNALQQKRALIHDMLLLPKDKPLLRKMNVYRYSDEDSDKLCNTHIGLPLNSKGCKVSIVQGVYTYYHYMQDRMNDSGWGCAYRSLQTIISWFRHQGYINKPVPTHKEIQQTLVDIGDKQPNFVGSNQWIGSQEVSYVLNQLYDITSKIIFVSSGRELPSKARELCNHFDTQGTPIMIGGGVLAHTIIGIEFNEATGDVRFLILDPHYTGAEDLSTIQKKGFCGWKQPKFWSNDSFYNLCLPQRPIGF</sequence>
<keyword evidence="4" id="KW-0378">Hydrolase</keyword>
<dbReference type="GO" id="GO:0006508">
    <property type="term" value="P:proteolysis"/>
    <property type="evidence" value="ECO:0007669"/>
    <property type="project" value="UniProtKB-KW"/>
</dbReference>
<evidence type="ECO:0000259" key="9">
    <source>
        <dbReference type="Pfam" id="PF20908"/>
    </source>
</evidence>
<dbReference type="InterPro" id="IPR012462">
    <property type="entry name" value="UFSP1/2_DUB_cat"/>
</dbReference>
<dbReference type="GO" id="GO:0071567">
    <property type="term" value="F:deUFMylase activity"/>
    <property type="evidence" value="ECO:0007669"/>
    <property type="project" value="UniProtKB-ARBA"/>
</dbReference>
<name>A0A443RRJ1_9ACAR</name>
<keyword evidence="2 10" id="KW-0645">Protease</keyword>
<evidence type="ECO:0000259" key="8">
    <source>
        <dbReference type="Pfam" id="PF07910"/>
    </source>
</evidence>
<dbReference type="FunFam" id="3.90.70.130:FF:000001">
    <property type="entry name" value="Probable Ufm1-specific protease 2"/>
    <property type="match status" value="1"/>
</dbReference>
<dbReference type="PANTHER" id="PTHR48153">
    <property type="entry name" value="UFM1-SPECIFIC PROTEASE 2"/>
    <property type="match status" value="1"/>
</dbReference>
<dbReference type="STRING" id="1965070.A0A443RRJ1"/>
<evidence type="ECO:0000256" key="5">
    <source>
        <dbReference type="ARBA" id="ARBA00022807"/>
    </source>
</evidence>
<dbReference type="Pfam" id="PF07910">
    <property type="entry name" value="Peptidase_C78"/>
    <property type="match status" value="1"/>
</dbReference>
<dbReference type="Proteomes" id="UP000285301">
    <property type="component" value="Unassembled WGS sequence"/>
</dbReference>
<dbReference type="OrthoDB" id="417506at2759"/>
<feature type="domain" description="UFSP1/2/DUB catalytic" evidence="8">
    <location>
        <begin position="404"/>
        <end position="587"/>
    </location>
</feature>
<gene>
    <name evidence="10" type="ORF">B4U79_07460</name>
</gene>
<dbReference type="PANTHER" id="PTHR48153:SF2">
    <property type="entry name" value="UFM1-SPECIFIC PROTEASE 2"/>
    <property type="match status" value="1"/>
</dbReference>
<comment type="function">
    <text evidence="6">Thiol protease which recognizes and hydrolyzes the peptide bond at the C-terminal Gly of UFM1, a ubiquitin-like modifier protein bound to a number of target proteins. Does not hydrolyze SUMO1 or ISG15 ubiquitin-like proteins.</text>
</comment>
<dbReference type="Gene3D" id="3.90.70.130">
    <property type="match status" value="1"/>
</dbReference>
<dbReference type="EMBL" id="NCKU01000023">
    <property type="protein sequence ID" value="RWS17882.1"/>
    <property type="molecule type" value="Genomic_DNA"/>
</dbReference>
<protein>
    <recommendedName>
        <fullName evidence="7">Probable Ufm1-specific protease 2</fullName>
    </recommendedName>
</protein>
<evidence type="ECO:0000313" key="10">
    <source>
        <dbReference type="EMBL" id="RWS17882.1"/>
    </source>
</evidence>
<reference evidence="10 11" key="1">
    <citation type="journal article" date="2018" name="Gigascience">
        <title>Genomes of trombidid mites reveal novel predicted allergens and laterally-transferred genes associated with secondary metabolism.</title>
        <authorList>
            <person name="Dong X."/>
            <person name="Chaisiri K."/>
            <person name="Xia D."/>
            <person name="Armstrong S.D."/>
            <person name="Fang Y."/>
            <person name="Donnelly M.J."/>
            <person name="Kadowaki T."/>
            <person name="McGarry J.W."/>
            <person name="Darby A.C."/>
            <person name="Makepeace B.L."/>
        </authorList>
    </citation>
    <scope>NUCLEOTIDE SEQUENCE [LARGE SCALE GENOMIC DNA]</scope>
    <source>
        <strain evidence="10">UoL-WK</strain>
    </source>
</reference>
<dbReference type="InterPro" id="IPR038765">
    <property type="entry name" value="Papain-like_cys_pep_sf"/>
</dbReference>
<keyword evidence="11" id="KW-1185">Reference proteome</keyword>
<evidence type="ECO:0000256" key="4">
    <source>
        <dbReference type="ARBA" id="ARBA00022801"/>
    </source>
</evidence>
<dbReference type="GO" id="GO:0005783">
    <property type="term" value="C:endoplasmic reticulum"/>
    <property type="evidence" value="ECO:0007669"/>
    <property type="project" value="TreeGrafter"/>
</dbReference>
<dbReference type="InterPro" id="IPR049387">
    <property type="entry name" value="UFSP2-like_2nd"/>
</dbReference>
<keyword evidence="3" id="KW-0833">Ubl conjugation pathway</keyword>